<sequence length="372" mass="41182">MTTSLASGIQGIQDLLPGMDPLLCEQVNNESPGDVNRTACTLFDLKYHYTGTEYYEAMFYSPLQYSQFFAEAFMLQYTSGLEEVAWGQLGDDVPKELSSLYGQHVALMTLVANRWTSLTYGSQLLGYIVAALAQSAGLGLDLDGLGPVKPSDSILLLFAHDTNQAYLREMLELTWFIEGWPMDSLATGGVLSFELVQDENRQFVMVKYTTATPQQQHDATPLDSGTPPSEAYLIIPECGTHQCPFDEFQRIALSRLSMSCVSEPLRTTLEGLQQQGASAKNSWGVRTVYKSPNPRSMALLFFAGVVVAMMSLRIGAVFKRSCARGWQRNRERAATASMYVRYHDLPSQMTKHDASVVSTKITLMRLGGSPLQ</sequence>
<dbReference type="EMBL" id="HBGS01047046">
    <property type="protein sequence ID" value="CAD9460684.1"/>
    <property type="molecule type" value="Transcribed_RNA"/>
</dbReference>
<name>A0A7S2DPP5_9STRA</name>
<dbReference type="Gene3D" id="3.40.50.1240">
    <property type="entry name" value="Phosphoglycerate mutase-like"/>
    <property type="match status" value="1"/>
</dbReference>
<organism evidence="2">
    <name type="scientific">Octactis speculum</name>
    <dbReference type="NCBI Taxonomy" id="3111310"/>
    <lineage>
        <taxon>Eukaryota</taxon>
        <taxon>Sar</taxon>
        <taxon>Stramenopiles</taxon>
        <taxon>Ochrophyta</taxon>
        <taxon>Dictyochophyceae</taxon>
        <taxon>Dictyochales</taxon>
        <taxon>Dictyochaceae</taxon>
        <taxon>Octactis</taxon>
    </lineage>
</organism>
<keyword evidence="1" id="KW-0472">Membrane</keyword>
<dbReference type="SUPFAM" id="SSF53254">
    <property type="entry name" value="Phosphoglycerate mutase-like"/>
    <property type="match status" value="1"/>
</dbReference>
<proteinExistence type="predicted"/>
<keyword evidence="1" id="KW-1133">Transmembrane helix</keyword>
<reference evidence="2" key="1">
    <citation type="submission" date="2021-01" db="EMBL/GenBank/DDBJ databases">
        <authorList>
            <person name="Corre E."/>
            <person name="Pelletier E."/>
            <person name="Niang G."/>
            <person name="Scheremetjew M."/>
            <person name="Finn R."/>
            <person name="Kale V."/>
            <person name="Holt S."/>
            <person name="Cochrane G."/>
            <person name="Meng A."/>
            <person name="Brown T."/>
            <person name="Cohen L."/>
        </authorList>
    </citation>
    <scope>NUCLEOTIDE SEQUENCE</scope>
    <source>
        <strain evidence="2">CCMP1381</strain>
    </source>
</reference>
<keyword evidence="1" id="KW-0812">Transmembrane</keyword>
<evidence type="ECO:0000313" key="2">
    <source>
        <dbReference type="EMBL" id="CAD9460684.1"/>
    </source>
</evidence>
<protein>
    <submittedName>
        <fullName evidence="2">Uncharacterized protein</fullName>
    </submittedName>
</protein>
<evidence type="ECO:0000256" key="1">
    <source>
        <dbReference type="SAM" id="Phobius"/>
    </source>
</evidence>
<dbReference type="InterPro" id="IPR029033">
    <property type="entry name" value="His_PPase_superfam"/>
</dbReference>
<accession>A0A7S2DPP5</accession>
<gene>
    <name evidence="2" type="ORF">DSPE1174_LOCUS24401</name>
</gene>
<dbReference type="AlphaFoldDB" id="A0A7S2DPP5"/>
<feature type="transmembrane region" description="Helical" evidence="1">
    <location>
        <begin position="297"/>
        <end position="318"/>
    </location>
</feature>